<dbReference type="GO" id="GO:0015031">
    <property type="term" value="P:protein transport"/>
    <property type="evidence" value="ECO:0007669"/>
    <property type="project" value="UniProtKB-KW"/>
</dbReference>
<dbReference type="GO" id="GO:0006935">
    <property type="term" value="P:chemotaxis"/>
    <property type="evidence" value="ECO:0007669"/>
    <property type="project" value="UniProtKB-KW"/>
</dbReference>
<accession>A0A3B0XBT2</accession>
<dbReference type="GO" id="GO:0009288">
    <property type="term" value="C:bacterial-type flagellum"/>
    <property type="evidence" value="ECO:0007669"/>
    <property type="project" value="InterPro"/>
</dbReference>
<dbReference type="GO" id="GO:0005886">
    <property type="term" value="C:plasma membrane"/>
    <property type="evidence" value="ECO:0007669"/>
    <property type="project" value="UniProtKB-SubCell"/>
</dbReference>
<organism evidence="9">
    <name type="scientific">hydrothermal vent metagenome</name>
    <dbReference type="NCBI Taxonomy" id="652676"/>
    <lineage>
        <taxon>unclassified sequences</taxon>
        <taxon>metagenomes</taxon>
        <taxon>ecological metagenomes</taxon>
    </lineage>
</organism>
<dbReference type="AlphaFoldDB" id="A0A3B0XBT2"/>
<dbReference type="EMBL" id="UOFD01000072">
    <property type="protein sequence ID" value="VAW54136.1"/>
    <property type="molecule type" value="Genomic_DNA"/>
</dbReference>
<dbReference type="GO" id="GO:0071973">
    <property type="term" value="P:bacterial-type flagellum-dependent cell motility"/>
    <property type="evidence" value="ECO:0007669"/>
    <property type="project" value="InterPro"/>
</dbReference>
<dbReference type="GO" id="GO:0044781">
    <property type="term" value="P:bacterial-type flagellum organization"/>
    <property type="evidence" value="ECO:0007669"/>
    <property type="project" value="UniProtKB-KW"/>
</dbReference>
<keyword evidence="8" id="KW-1006">Bacterial flagellum protein export</keyword>
<keyword evidence="3" id="KW-1003">Cell membrane</keyword>
<dbReference type="PANTHER" id="PTHR38786:SF1">
    <property type="entry name" value="FLAGELLAR FLIJ PROTEIN"/>
    <property type="match status" value="1"/>
</dbReference>
<keyword evidence="2" id="KW-0813">Transport</keyword>
<evidence type="ECO:0000256" key="7">
    <source>
        <dbReference type="ARBA" id="ARBA00023136"/>
    </source>
</evidence>
<gene>
    <name evidence="9" type="ORF">MNBD_GAMMA06-116</name>
</gene>
<name>A0A3B0XBT2_9ZZZZ</name>
<keyword evidence="4" id="KW-0145">Chemotaxis</keyword>
<proteinExistence type="predicted"/>
<dbReference type="Gene3D" id="1.10.287.1700">
    <property type="match status" value="1"/>
</dbReference>
<evidence type="ECO:0000256" key="8">
    <source>
        <dbReference type="ARBA" id="ARBA00023225"/>
    </source>
</evidence>
<dbReference type="InterPro" id="IPR052570">
    <property type="entry name" value="FliJ"/>
</dbReference>
<dbReference type="PANTHER" id="PTHR38786">
    <property type="entry name" value="FLAGELLAR FLIJ PROTEIN"/>
    <property type="match status" value="1"/>
</dbReference>
<evidence type="ECO:0000256" key="1">
    <source>
        <dbReference type="ARBA" id="ARBA00004413"/>
    </source>
</evidence>
<evidence type="ECO:0008006" key="10">
    <source>
        <dbReference type="Google" id="ProtNLM"/>
    </source>
</evidence>
<dbReference type="Pfam" id="PF02050">
    <property type="entry name" value="FliJ"/>
    <property type="match status" value="1"/>
</dbReference>
<evidence type="ECO:0000256" key="4">
    <source>
        <dbReference type="ARBA" id="ARBA00022500"/>
    </source>
</evidence>
<evidence type="ECO:0000256" key="5">
    <source>
        <dbReference type="ARBA" id="ARBA00022795"/>
    </source>
</evidence>
<keyword evidence="6" id="KW-0653">Protein transport</keyword>
<dbReference type="InterPro" id="IPR012823">
    <property type="entry name" value="Flagell_FliJ"/>
</dbReference>
<evidence type="ECO:0000256" key="6">
    <source>
        <dbReference type="ARBA" id="ARBA00022927"/>
    </source>
</evidence>
<comment type="subcellular location">
    <subcellularLocation>
        <location evidence="1">Cell membrane</location>
        <topology evidence="1">Peripheral membrane protein</topology>
        <orientation evidence="1">Cytoplasmic side</orientation>
    </subcellularLocation>
</comment>
<reference evidence="9" key="1">
    <citation type="submission" date="2018-06" db="EMBL/GenBank/DDBJ databases">
        <authorList>
            <person name="Zhirakovskaya E."/>
        </authorList>
    </citation>
    <scope>NUCLEOTIDE SEQUENCE</scope>
</reference>
<dbReference type="InterPro" id="IPR053716">
    <property type="entry name" value="Flag_assembly_chemotaxis_eff"/>
</dbReference>
<protein>
    <recommendedName>
        <fullName evidence="10">Flagellar FliJ protein</fullName>
    </recommendedName>
</protein>
<evidence type="ECO:0000313" key="9">
    <source>
        <dbReference type="EMBL" id="VAW54136.1"/>
    </source>
</evidence>
<keyword evidence="5" id="KW-1005">Bacterial flagellum biogenesis</keyword>
<dbReference type="NCBIfam" id="TIGR02473">
    <property type="entry name" value="flagell_FliJ"/>
    <property type="match status" value="1"/>
</dbReference>
<keyword evidence="7" id="KW-0472">Membrane</keyword>
<evidence type="ECO:0000256" key="3">
    <source>
        <dbReference type="ARBA" id="ARBA00022475"/>
    </source>
</evidence>
<sequence length="145" mass="17419">MNRLKKLQPIAKINKQQERNAGRVHGEAIRQAESQQKQLDELINYRKHYLKTFQLASEAGLTVIQMQEYKLFINRLDDAITQQEQHVSNNQSKCENSQKEWMNKRNQYQIMNKVIENRQQIENQKIEKREQRELENLPHKSFSNL</sequence>
<evidence type="ECO:0000256" key="2">
    <source>
        <dbReference type="ARBA" id="ARBA00022448"/>
    </source>
</evidence>